<sequence>MKKNSILFFLFIWIGLPVWAQYKTLKDISYVPVSDTDAYRKERCKLDLYYPEQQKGFATIVWFHGGGLEGGGKEIPPVFQGRKIAVAGVNYRLSPRATHPAYIDDAAAAVAWVMKHIGEYGGDPTRVYVAGHSAGGYLTLMVGLDKAYLARYGEDADRLAGLFPVSGQTNTHFTIRKERNIPFDIPVVDCYAPLNRARKGIPPLVMITGDRQLEMTARYEENLHLEVILKALGNDKVTLYELQGFDHGSVYTPACHLILNQIKP</sequence>
<evidence type="ECO:0000313" key="3">
    <source>
        <dbReference type="EMBL" id="RGU56638.1"/>
    </source>
</evidence>
<dbReference type="GO" id="GO:0016787">
    <property type="term" value="F:hydrolase activity"/>
    <property type="evidence" value="ECO:0007669"/>
    <property type="project" value="UniProtKB-KW"/>
</dbReference>
<dbReference type="InterPro" id="IPR050300">
    <property type="entry name" value="GDXG_lipolytic_enzyme"/>
</dbReference>
<dbReference type="PANTHER" id="PTHR48081:SF9">
    <property type="entry name" value="CARBOXYLESTERASE"/>
    <property type="match status" value="1"/>
</dbReference>
<dbReference type="EMBL" id="QRYC01000009">
    <property type="protein sequence ID" value="RGU56638.1"/>
    <property type="molecule type" value="Genomic_DNA"/>
</dbReference>
<dbReference type="RefSeq" id="WP_013610798.1">
    <property type="nucleotide sequence ID" value="NZ_JABWDG010000035.1"/>
</dbReference>
<accession>A0A3D4Z8M6</accession>
<dbReference type="Gene3D" id="3.40.50.1820">
    <property type="entry name" value="alpha/beta hydrolase"/>
    <property type="match status" value="1"/>
</dbReference>
<evidence type="ECO:0000259" key="2">
    <source>
        <dbReference type="Pfam" id="PF20434"/>
    </source>
</evidence>
<dbReference type="Pfam" id="PF20434">
    <property type="entry name" value="BD-FAE"/>
    <property type="match status" value="1"/>
</dbReference>
<dbReference type="AlphaFoldDB" id="A0A3D4Z8M6"/>
<keyword evidence="1 3" id="KW-0378">Hydrolase</keyword>
<organism evidence="3 4">
    <name type="scientific">Odoribacter splanchnicus</name>
    <dbReference type="NCBI Taxonomy" id="28118"/>
    <lineage>
        <taxon>Bacteria</taxon>
        <taxon>Pseudomonadati</taxon>
        <taxon>Bacteroidota</taxon>
        <taxon>Bacteroidia</taxon>
        <taxon>Bacteroidales</taxon>
        <taxon>Odoribacteraceae</taxon>
        <taxon>Odoribacter</taxon>
    </lineage>
</organism>
<comment type="caution">
    <text evidence="3">The sequence shown here is derived from an EMBL/GenBank/DDBJ whole genome shotgun (WGS) entry which is preliminary data.</text>
</comment>
<dbReference type="OMA" id="APLYHVR"/>
<dbReference type="InterPro" id="IPR049492">
    <property type="entry name" value="BD-FAE-like_dom"/>
</dbReference>
<reference evidence="3 4" key="1">
    <citation type="submission" date="2018-08" db="EMBL/GenBank/DDBJ databases">
        <title>A genome reference for cultivated species of the human gut microbiota.</title>
        <authorList>
            <person name="Zou Y."/>
            <person name="Xue W."/>
            <person name="Luo G."/>
        </authorList>
    </citation>
    <scope>NUCLEOTIDE SEQUENCE [LARGE SCALE GENOMIC DNA]</scope>
    <source>
        <strain evidence="3 4">AF16-14</strain>
    </source>
</reference>
<evidence type="ECO:0000313" key="4">
    <source>
        <dbReference type="Proteomes" id="UP000284243"/>
    </source>
</evidence>
<proteinExistence type="predicted"/>
<feature type="domain" description="BD-FAE-like" evidence="2">
    <location>
        <begin position="46"/>
        <end position="148"/>
    </location>
</feature>
<dbReference type="Proteomes" id="UP000284243">
    <property type="component" value="Unassembled WGS sequence"/>
</dbReference>
<gene>
    <name evidence="3" type="ORF">DWW57_08715</name>
</gene>
<dbReference type="InterPro" id="IPR029058">
    <property type="entry name" value="AB_hydrolase_fold"/>
</dbReference>
<evidence type="ECO:0000256" key="1">
    <source>
        <dbReference type="ARBA" id="ARBA00022801"/>
    </source>
</evidence>
<protein>
    <submittedName>
        <fullName evidence="3">Alpha/beta hydrolase</fullName>
    </submittedName>
</protein>
<dbReference type="SUPFAM" id="SSF53474">
    <property type="entry name" value="alpha/beta-Hydrolases"/>
    <property type="match status" value="1"/>
</dbReference>
<dbReference type="GeneID" id="61273710"/>
<name>A0A3D4Z8M6_9BACT</name>
<dbReference type="PANTHER" id="PTHR48081">
    <property type="entry name" value="AB HYDROLASE SUPERFAMILY PROTEIN C4A8.06C"/>
    <property type="match status" value="1"/>
</dbReference>